<dbReference type="InterPro" id="IPR036691">
    <property type="entry name" value="Endo/exonu/phosph_ase_sf"/>
</dbReference>
<dbReference type="Gene3D" id="3.60.10.10">
    <property type="entry name" value="Endonuclease/exonuclease/phosphatase"/>
    <property type="match status" value="1"/>
</dbReference>
<proteinExistence type="predicted"/>
<dbReference type="OrthoDB" id="9793162at2"/>
<dbReference type="EMBL" id="PSYR01000002">
    <property type="protein sequence ID" value="RCN56034.1"/>
    <property type="molecule type" value="Genomic_DNA"/>
</dbReference>
<dbReference type="GO" id="GO:0006506">
    <property type="term" value="P:GPI anchor biosynthetic process"/>
    <property type="evidence" value="ECO:0007669"/>
    <property type="project" value="TreeGrafter"/>
</dbReference>
<dbReference type="PANTHER" id="PTHR14859">
    <property type="entry name" value="CALCOFLUOR WHITE HYPERSENSITIVE PROTEIN PRECURSOR"/>
    <property type="match status" value="1"/>
</dbReference>
<evidence type="ECO:0000259" key="1">
    <source>
        <dbReference type="Pfam" id="PF03372"/>
    </source>
</evidence>
<organism evidence="2 3">
    <name type="scientific">Acidiferrobacter thiooxydans</name>
    <dbReference type="NCBI Taxonomy" id="163359"/>
    <lineage>
        <taxon>Bacteria</taxon>
        <taxon>Pseudomonadati</taxon>
        <taxon>Pseudomonadota</taxon>
        <taxon>Gammaproteobacteria</taxon>
        <taxon>Acidiferrobacterales</taxon>
        <taxon>Acidiferrobacteraceae</taxon>
        <taxon>Acidiferrobacter</taxon>
    </lineage>
</organism>
<feature type="domain" description="Endonuclease/exonuclease/phosphatase" evidence="1">
    <location>
        <begin position="29"/>
        <end position="244"/>
    </location>
</feature>
<dbReference type="GO" id="GO:0016020">
    <property type="term" value="C:membrane"/>
    <property type="evidence" value="ECO:0007669"/>
    <property type="project" value="GOC"/>
</dbReference>
<keyword evidence="3" id="KW-1185">Reference proteome</keyword>
<dbReference type="AlphaFoldDB" id="A0A368HC63"/>
<evidence type="ECO:0000313" key="3">
    <source>
        <dbReference type="Proteomes" id="UP000253250"/>
    </source>
</evidence>
<comment type="caution">
    <text evidence="2">The sequence shown here is derived from an EMBL/GenBank/DDBJ whole genome shotgun (WGS) entry which is preliminary data.</text>
</comment>
<reference evidence="2 3" key="1">
    <citation type="submission" date="2018-02" db="EMBL/GenBank/DDBJ databases">
        <title>Insights into the biology of acidophilic members of the Acidiferrobacteraceae family derived from comparative genomic analyses.</title>
        <authorList>
            <person name="Issotta F."/>
            <person name="Thyssen C."/>
            <person name="Mena C."/>
            <person name="Moya A."/>
            <person name="Bellenberg S."/>
            <person name="Sproer C."/>
            <person name="Covarrubias P.C."/>
            <person name="Sand W."/>
            <person name="Quatrini R."/>
            <person name="Vera M."/>
        </authorList>
    </citation>
    <scope>NUCLEOTIDE SEQUENCE [LARGE SCALE GENOMIC DNA]</scope>
    <source>
        <strain evidence="3">m-1</strain>
    </source>
</reference>
<accession>A0A368HC63</accession>
<dbReference type="InterPro" id="IPR005135">
    <property type="entry name" value="Endo/exonuclease/phosphatase"/>
</dbReference>
<dbReference type="PANTHER" id="PTHR14859:SF15">
    <property type="entry name" value="ENDONUCLEASE_EXONUCLEASE_PHOSPHATASE DOMAIN-CONTAINING PROTEIN"/>
    <property type="match status" value="1"/>
</dbReference>
<evidence type="ECO:0000313" key="2">
    <source>
        <dbReference type="EMBL" id="RCN56034.1"/>
    </source>
</evidence>
<dbReference type="InterPro" id="IPR051916">
    <property type="entry name" value="GPI-anchor_lipid_remodeler"/>
</dbReference>
<sequence>MGAKVARRTLHQAWIDGLRPEVTVHFRVVSYNIHGCVGRDRRRDADRIAASIREFAADVVGLQEVDTDSGPGLDSSQMDYLPHATGLHAAHGPLLSRHHGHYGNLILSAHPILAVRHIDLSIGRHEPRGALDCDIALRDRELRVVVTHFGLRPAERRAQAARLMAALAPDCHRPLVVMGDFNDWLARGPSLAPLLGQLGRRASPPTYPAFFPLLPLDRIFVCPTEAQVTIHAENSSAARVCSDHLPLHASVIIP</sequence>
<dbReference type="SUPFAM" id="SSF56219">
    <property type="entry name" value="DNase I-like"/>
    <property type="match status" value="1"/>
</dbReference>
<name>A0A368HC63_9GAMM</name>
<dbReference type="GO" id="GO:0003824">
    <property type="term" value="F:catalytic activity"/>
    <property type="evidence" value="ECO:0007669"/>
    <property type="project" value="InterPro"/>
</dbReference>
<protein>
    <recommendedName>
        <fullName evidence="1">Endonuclease/exonuclease/phosphatase domain-containing protein</fullName>
    </recommendedName>
</protein>
<dbReference type="Pfam" id="PF03372">
    <property type="entry name" value="Exo_endo_phos"/>
    <property type="match status" value="1"/>
</dbReference>
<gene>
    <name evidence="2" type="ORF">C4900_09115</name>
</gene>
<dbReference type="Proteomes" id="UP000253250">
    <property type="component" value="Unassembled WGS sequence"/>
</dbReference>